<feature type="region of interest" description="Disordered" evidence="2">
    <location>
        <begin position="220"/>
        <end position="310"/>
    </location>
</feature>
<keyword evidence="4" id="KW-1185">Reference proteome</keyword>
<feature type="region of interest" description="Disordered" evidence="2">
    <location>
        <begin position="1631"/>
        <end position="1711"/>
    </location>
</feature>
<feature type="compositionally biased region" description="Low complexity" evidence="2">
    <location>
        <begin position="102"/>
        <end position="119"/>
    </location>
</feature>
<feature type="compositionally biased region" description="Polar residues" evidence="2">
    <location>
        <begin position="166"/>
        <end position="183"/>
    </location>
</feature>
<dbReference type="PROSITE" id="PS50088">
    <property type="entry name" value="ANK_REPEAT"/>
    <property type="match status" value="5"/>
</dbReference>
<feature type="compositionally biased region" description="Low complexity" evidence="2">
    <location>
        <begin position="2027"/>
        <end position="2047"/>
    </location>
</feature>
<dbReference type="InterPro" id="IPR053210">
    <property type="entry name" value="ANKRD12"/>
</dbReference>
<feature type="region of interest" description="Disordered" evidence="2">
    <location>
        <begin position="966"/>
        <end position="994"/>
    </location>
</feature>
<feature type="compositionally biased region" description="Polar residues" evidence="2">
    <location>
        <begin position="1676"/>
        <end position="1685"/>
    </location>
</feature>
<feature type="compositionally biased region" description="Basic and acidic residues" evidence="2">
    <location>
        <begin position="670"/>
        <end position="686"/>
    </location>
</feature>
<feature type="region of interest" description="Disordered" evidence="2">
    <location>
        <begin position="93"/>
        <end position="122"/>
    </location>
</feature>
<feature type="compositionally biased region" description="Basic residues" evidence="2">
    <location>
        <begin position="1375"/>
        <end position="1386"/>
    </location>
</feature>
<feature type="compositionally biased region" description="Polar residues" evidence="2">
    <location>
        <begin position="1212"/>
        <end position="1232"/>
    </location>
</feature>
<feature type="compositionally biased region" description="Polar residues" evidence="2">
    <location>
        <begin position="2004"/>
        <end position="2026"/>
    </location>
</feature>
<keyword evidence="1" id="KW-0040">ANK repeat</keyword>
<feature type="compositionally biased region" description="Basic and acidic residues" evidence="2">
    <location>
        <begin position="1321"/>
        <end position="1352"/>
    </location>
</feature>
<dbReference type="SUPFAM" id="SSF48403">
    <property type="entry name" value="Ankyrin repeat"/>
    <property type="match status" value="2"/>
</dbReference>
<evidence type="ECO:0000313" key="3">
    <source>
        <dbReference type="EMBL" id="KAH6600636.1"/>
    </source>
</evidence>
<feature type="compositionally biased region" description="Low complexity" evidence="2">
    <location>
        <begin position="1175"/>
        <end position="1194"/>
    </location>
</feature>
<gene>
    <name evidence="3" type="ORF">BASA50_002202</name>
</gene>
<feature type="compositionally biased region" description="Basic and acidic residues" evidence="2">
    <location>
        <begin position="264"/>
        <end position="281"/>
    </location>
</feature>
<feature type="compositionally biased region" description="Basic and acidic residues" evidence="2">
    <location>
        <begin position="694"/>
        <end position="704"/>
    </location>
</feature>
<feature type="region of interest" description="Disordered" evidence="2">
    <location>
        <begin position="1542"/>
        <end position="1573"/>
    </location>
</feature>
<feature type="region of interest" description="Disordered" evidence="2">
    <location>
        <begin position="1816"/>
        <end position="1843"/>
    </location>
</feature>
<dbReference type="EMBL" id="JAFCIX010000030">
    <property type="protein sequence ID" value="KAH6600636.1"/>
    <property type="molecule type" value="Genomic_DNA"/>
</dbReference>
<feature type="region of interest" description="Disordered" evidence="2">
    <location>
        <begin position="2344"/>
        <end position="2369"/>
    </location>
</feature>
<dbReference type="PANTHER" id="PTHR24149">
    <property type="entry name" value="ANKYRIN REPEAT DOMAIN-CONTAINING PROTEIN 12"/>
    <property type="match status" value="1"/>
</dbReference>
<dbReference type="Pfam" id="PF12796">
    <property type="entry name" value="Ank_2"/>
    <property type="match status" value="2"/>
</dbReference>
<feature type="compositionally biased region" description="Basic and acidic residues" evidence="2">
    <location>
        <begin position="1236"/>
        <end position="1246"/>
    </location>
</feature>
<feature type="compositionally biased region" description="Low complexity" evidence="2">
    <location>
        <begin position="1409"/>
        <end position="1428"/>
    </location>
</feature>
<feature type="compositionally biased region" description="Low complexity" evidence="2">
    <location>
        <begin position="1461"/>
        <end position="1475"/>
    </location>
</feature>
<feature type="region of interest" description="Disordered" evidence="2">
    <location>
        <begin position="1135"/>
        <end position="1483"/>
    </location>
</feature>
<dbReference type="InterPro" id="IPR036770">
    <property type="entry name" value="Ankyrin_rpt-contain_sf"/>
</dbReference>
<dbReference type="PRINTS" id="PR01415">
    <property type="entry name" value="ANKYRIN"/>
</dbReference>
<dbReference type="PANTHER" id="PTHR24149:SF14">
    <property type="entry name" value="ANKYRIN REPEAT DOMAIN 12"/>
    <property type="match status" value="1"/>
</dbReference>
<feature type="compositionally biased region" description="Gly residues" evidence="2">
    <location>
        <begin position="1028"/>
        <end position="1042"/>
    </location>
</feature>
<sequence>MNSQSDNHIRQGWSDTKARPELSRNHSPTTPASVYSNNAQAQYTPSSPSKPRFVSGNRAPMSNTATPETDLLDYRALSSAVVGETTTLQRHTTSDAFSNPDCSSHQQHQPTQPSCSHSSLQTQPLIQDVPTNEEPKLQHQSQTQSSSTLPATLSALNFPDVSLQTSSSPLTDLSMTGRSSPMSPLSDFARHSSQSSTLSHAGMGESRYIEKAYIDRSNSGCDDRHLVPSPTPYHNKSRAHSGGDDMDVCMTEMEAGDDDDDDGDTAHGKARSSADPDEKSTVKGGSHGSNQIGVRSEALTKPRQKKKIKEWERVQAERYLELQRRNTAKDSARKSGNDHGNGHGHGRIDDHHSFDSGRRSDGDGKPHALRVSANTDGTRPPTTSGGRAGLSVSTMKLSPHSNTGGPPSFGVYRSRTSPSMRNSDGQAQSPGGGLGSGVLYDEGSATTATSITGGGRAHAPTASLQRGPKRNSSASDLHSRHLPGDADESVILPDRKRPIPVSTINATDRSGRTLLFKYTTRGDLSTCTSLLRAGIDVNLADHAGYTALHEACLDGHTEIVQRMLDYGAGIDSPGGTEGDTPLHDAISNGHVDVVDVLLRHGASIVSVNTALQTPMVLAHACQVDVDAAVSAETRLDGCDNMSMDGSIVKHEDDCTDKDNQQQHRHHHQEKHQSSVENVSRRDRFGLESDGSNRTSRDGDSRSETPFKATAMNHHSNDNSSSFVNPSVRLKRLFSDQQRARAIVDLLETWQDMTSKVVQRDLSGQTLLHKACTSGDLDRIHQLLMYGADINVADHSGWTPLHDAALHGHTLCVQVLLRYGADVQKVGGSDADSPLHDAAANCHCDVVRLLLEYGADPLLVNSNNQTPLDLCSVQRKPAALASLLAPDGQDTAAYDRHKNNTKANTDALMDSRRSDIIQMLSRSAQSWRPLRNAEFYRRPVDSPAGSGELGDMSLRAARIDPMMDSDAVNCTFPRRASDAGSRSPHSAQSNPSTLQSKSTVYIAGDHRRHSVGGAVSGSSFSTAAHGEEGGSAIGTTGPRGGGSSSSSSGNVGCNGSGSLDDRNLLAGLPSSSHAASYRFAWGGLDPRTGPFESTREEKKFQALWRTIAKEEGGGGSSNSNSNSSHISTALDTLPISGDRASASRHTSGAVSGSPESTARSNRVTGDIPRKKKRGTAGHSTTASTSALPSSTTLSTNHRASGSVSKGAMDQSERNPASRNAITHTADTSVTSLKSVHPSHDKSSHVDSDNSSILSHVDEEGRVKYKESSHRSHQHPQSFSEDSHTSRLGESSSLARAGKPPQSTTANRADYHNADSDSGIRASRREPWTSMADERSSGNDRRVDDRNNSDRDVSGRSLYKTTVVDTSDSDNRDRPQGIKRKGTKKHGNSRNERMASDSNAGDIGSTKKIRSSGGDSSSSTIASTSAHSNSTFAASKSSISPRLFPIDADERDRTLKRKPRLDGGSSHEAASLSSRSAAGRDSKRIKTDAVAAIPFRTKYGDGSFAHASGSGRDGSDAMVIQGISGDIHTKMSDHTDVWHDQKAASHSVTSTNDTKRSTPLVLPTEMPVSSSSSATGTTVFANGVKTTKKLRKSGEMHDAAVLARSHADEYAIESEQSATAIKAQREREQLLQMFGDDDSNDSDTLNFTSDDRSKKTKVSAPIGNHGASGTGDRAIETISVSTLSSNSGDKRGADMTSASKATGSSAGISSTTIGTSLPSVKVSELASPMISRIASTSSVSSSLGKSAKNMAVSSSYVKSSASMSSTPPSATTTTPVVSAPTVSRIKKKKKTWLGISGYQRAGVQGVVSATGPPDASSLAVGSGDICDDSSAENSDSMHGVLSSSAASSDGIHMRVNGSTNEVVAPVSGGDLDVAANSRSTVEVDRGDVLPGSVSHISHASVLSSTLDVSTLMTAASAPVTTTPEILVATLSNSGSNNISTVPTVSCQASPAVTTLAPSGQLKASNFMEIPASTKSLMPAVTTGVKENSLVTSPSLSSAAAPATGHFRTNSASSVSIEKRSSTIPRSADSTAPSQLPLQSSPPLSTLSTAVENHIHPSSTQSSTLPIKATSSTTHPPPSEAVSTRIAAIKGLYQAHCLPLYTLESRIRLPGAAAIPLASTSKSNAAVTPTAATTAAVRVPQTTVSNKTYLVDLQLALFLGLKSGRALLDKYPNLDCRVASMAEKQQLEQSVVAETVYTCMVHCSPGSVKWVKTIMREGSEGGAGTALKVTDLDIHLVLLESCLKVVPLIPRLHSVFGGSLGSFVEATDTPFVVVDLVLSCDGKCQIVGGRADLGQGSSGSSSSTTAVSSHAISGAMLASSLSVSLTTDTPAKLISTSPSLAVATPAAHTAKLHSQPSSGGSMYVHKLKRSAG</sequence>
<feature type="repeat" description="ANK" evidence="1">
    <location>
        <begin position="543"/>
        <end position="575"/>
    </location>
</feature>
<dbReference type="SMART" id="SM00248">
    <property type="entry name" value="ANK"/>
    <property type="match status" value="6"/>
</dbReference>
<feature type="compositionally biased region" description="Low complexity" evidence="2">
    <location>
        <begin position="1694"/>
        <end position="1711"/>
    </location>
</feature>
<feature type="compositionally biased region" description="Polar residues" evidence="2">
    <location>
        <begin position="2053"/>
        <end position="2071"/>
    </location>
</feature>
<feature type="region of interest" description="Disordered" evidence="2">
    <location>
        <begin position="1"/>
        <end position="70"/>
    </location>
</feature>
<feature type="compositionally biased region" description="Polar residues" evidence="2">
    <location>
        <begin position="25"/>
        <end position="49"/>
    </location>
</feature>
<feature type="compositionally biased region" description="Polar residues" evidence="2">
    <location>
        <begin position="1142"/>
        <end position="1162"/>
    </location>
</feature>
<dbReference type="InterPro" id="IPR002110">
    <property type="entry name" value="Ankyrin_rpt"/>
</dbReference>
<feature type="compositionally biased region" description="Low complexity" evidence="2">
    <location>
        <begin position="1043"/>
        <end position="1054"/>
    </location>
</feature>
<feature type="compositionally biased region" description="Basic and acidic residues" evidence="2">
    <location>
        <begin position="322"/>
        <end position="366"/>
    </location>
</feature>
<dbReference type="Proteomes" id="UP001648503">
    <property type="component" value="Unassembled WGS sequence"/>
</dbReference>
<evidence type="ECO:0000313" key="4">
    <source>
        <dbReference type="Proteomes" id="UP001648503"/>
    </source>
</evidence>
<comment type="caution">
    <text evidence="3">The sequence shown here is derived from an EMBL/GenBank/DDBJ whole genome shotgun (WGS) entry which is preliminary data.</text>
</comment>
<feature type="repeat" description="ANK" evidence="1">
    <location>
        <begin position="762"/>
        <end position="794"/>
    </location>
</feature>
<feature type="repeat" description="ANK" evidence="1">
    <location>
        <begin position="577"/>
        <end position="609"/>
    </location>
</feature>
<organism evidence="3 4">
    <name type="scientific">Batrachochytrium salamandrivorans</name>
    <dbReference type="NCBI Taxonomy" id="1357716"/>
    <lineage>
        <taxon>Eukaryota</taxon>
        <taxon>Fungi</taxon>
        <taxon>Fungi incertae sedis</taxon>
        <taxon>Chytridiomycota</taxon>
        <taxon>Chytridiomycota incertae sedis</taxon>
        <taxon>Chytridiomycetes</taxon>
        <taxon>Rhizophydiales</taxon>
        <taxon>Rhizophydiales incertae sedis</taxon>
        <taxon>Batrachochytrium</taxon>
    </lineage>
</organism>
<feature type="region of interest" description="Disordered" evidence="2">
    <location>
        <begin position="1757"/>
        <end position="1780"/>
    </location>
</feature>
<feature type="compositionally biased region" description="Low complexity" evidence="2">
    <location>
        <begin position="1011"/>
        <end position="1023"/>
    </location>
</feature>
<feature type="compositionally biased region" description="Polar residues" evidence="2">
    <location>
        <begin position="1829"/>
        <end position="1843"/>
    </location>
</feature>
<dbReference type="PROSITE" id="PS50297">
    <property type="entry name" value="ANK_REP_REGION"/>
    <property type="match status" value="5"/>
</dbReference>
<feature type="compositionally biased region" description="Polar residues" evidence="2">
    <location>
        <begin position="414"/>
        <end position="429"/>
    </location>
</feature>
<evidence type="ECO:0000256" key="1">
    <source>
        <dbReference type="PROSITE-ProRule" id="PRU00023"/>
    </source>
</evidence>
<proteinExistence type="predicted"/>
<protein>
    <submittedName>
        <fullName evidence="3">Uncharacterized protein</fullName>
    </submittedName>
</protein>
<feature type="compositionally biased region" description="Basic and acidic residues" evidence="2">
    <location>
        <begin position="649"/>
        <end position="661"/>
    </location>
</feature>
<dbReference type="Pfam" id="PF13857">
    <property type="entry name" value="Ank_5"/>
    <property type="match status" value="1"/>
</dbReference>
<feature type="region of interest" description="Disordered" evidence="2">
    <location>
        <begin position="322"/>
        <end position="490"/>
    </location>
</feature>
<feature type="compositionally biased region" description="Polar residues" evidence="2">
    <location>
        <begin position="372"/>
        <end position="405"/>
    </location>
</feature>
<feature type="compositionally biased region" description="Acidic residues" evidence="2">
    <location>
        <begin position="254"/>
        <end position="263"/>
    </location>
</feature>
<feature type="region of interest" description="Disordered" evidence="2">
    <location>
        <begin position="649"/>
        <end position="722"/>
    </location>
</feature>
<name>A0ABQ8FQ26_9FUNG</name>
<feature type="compositionally biased region" description="Basic and acidic residues" evidence="2">
    <location>
        <begin position="1254"/>
        <end position="1268"/>
    </location>
</feature>
<feature type="repeat" description="ANK" evidence="1">
    <location>
        <begin position="795"/>
        <end position="827"/>
    </location>
</feature>
<feature type="compositionally biased region" description="Polar residues" evidence="2">
    <location>
        <begin position="1429"/>
        <end position="1438"/>
    </location>
</feature>
<dbReference type="Gene3D" id="1.25.40.20">
    <property type="entry name" value="Ankyrin repeat-containing domain"/>
    <property type="match status" value="2"/>
</dbReference>
<reference evidence="3 4" key="1">
    <citation type="submission" date="2021-02" db="EMBL/GenBank/DDBJ databases">
        <title>Variation within the Batrachochytrium salamandrivorans European outbreak.</title>
        <authorList>
            <person name="Kelly M."/>
            <person name="Pasmans F."/>
            <person name="Shea T.P."/>
            <person name="Munoz J.F."/>
            <person name="Carranza S."/>
            <person name="Cuomo C.A."/>
            <person name="Martel A."/>
        </authorList>
    </citation>
    <scope>NUCLEOTIDE SEQUENCE [LARGE SCALE GENOMIC DNA]</scope>
    <source>
        <strain evidence="3 4">AMFP18/2</strain>
    </source>
</reference>
<feature type="region of interest" description="Disordered" evidence="2">
    <location>
        <begin position="1011"/>
        <end position="1054"/>
    </location>
</feature>
<accession>A0ABQ8FQ26</accession>
<feature type="region of interest" description="Disordered" evidence="2">
    <location>
        <begin position="1993"/>
        <end position="2078"/>
    </location>
</feature>
<feature type="compositionally biased region" description="Polar residues" evidence="2">
    <location>
        <begin position="982"/>
        <end position="994"/>
    </location>
</feature>
<evidence type="ECO:0000256" key="2">
    <source>
        <dbReference type="SAM" id="MobiDB-lite"/>
    </source>
</evidence>
<feature type="region of interest" description="Disordered" evidence="2">
    <location>
        <begin position="166"/>
        <end position="203"/>
    </location>
</feature>
<feature type="repeat" description="ANK" evidence="1">
    <location>
        <begin position="829"/>
        <end position="861"/>
    </location>
</feature>